<dbReference type="OrthoDB" id="5819582at2759"/>
<dbReference type="Pfam" id="PF01757">
    <property type="entry name" value="Acyl_transf_3"/>
    <property type="match status" value="1"/>
</dbReference>
<feature type="domain" description="Acyltransferase 3" evidence="2">
    <location>
        <begin position="9"/>
        <end position="201"/>
    </location>
</feature>
<accession>A0A317W5I0</accession>
<comment type="caution">
    <text evidence="3">The sequence shown here is derived from an EMBL/GenBank/DDBJ whole genome shotgun (WGS) entry which is preliminary data.</text>
</comment>
<evidence type="ECO:0000313" key="3">
    <source>
        <dbReference type="EMBL" id="PWY80582.1"/>
    </source>
</evidence>
<proteinExistence type="predicted"/>
<reference evidence="3 4" key="1">
    <citation type="submission" date="2016-12" db="EMBL/GenBank/DDBJ databases">
        <title>The genomes of Aspergillus section Nigri reveals drivers in fungal speciation.</title>
        <authorList>
            <consortium name="DOE Joint Genome Institute"/>
            <person name="Vesth T.C."/>
            <person name="Nybo J."/>
            <person name="Theobald S."/>
            <person name="Brandl J."/>
            <person name="Frisvad J.C."/>
            <person name="Nielsen K.F."/>
            <person name="Lyhne E.K."/>
            <person name="Kogle M.E."/>
            <person name="Kuo A."/>
            <person name="Riley R."/>
            <person name="Clum A."/>
            <person name="Nolan M."/>
            <person name="Lipzen A."/>
            <person name="Salamov A."/>
            <person name="Henrissat B."/>
            <person name="Wiebenga A."/>
            <person name="De Vries R.P."/>
            <person name="Grigoriev I.V."/>
            <person name="Mortensen U.H."/>
            <person name="Andersen M.R."/>
            <person name="Baker S.E."/>
        </authorList>
    </citation>
    <scope>NUCLEOTIDE SEQUENCE [LARGE SCALE GENOMIC DNA]</scope>
    <source>
        <strain evidence="3 4">CBS 117.55</strain>
    </source>
</reference>
<organism evidence="3 4">
    <name type="scientific">Aspergillus heteromorphus CBS 117.55</name>
    <dbReference type="NCBI Taxonomy" id="1448321"/>
    <lineage>
        <taxon>Eukaryota</taxon>
        <taxon>Fungi</taxon>
        <taxon>Dikarya</taxon>
        <taxon>Ascomycota</taxon>
        <taxon>Pezizomycotina</taxon>
        <taxon>Eurotiomycetes</taxon>
        <taxon>Eurotiomycetidae</taxon>
        <taxon>Eurotiales</taxon>
        <taxon>Aspergillaceae</taxon>
        <taxon>Aspergillus</taxon>
        <taxon>Aspergillus subgen. Circumdati</taxon>
    </lineage>
</organism>
<dbReference type="EMBL" id="MSFL01000014">
    <property type="protein sequence ID" value="PWY80582.1"/>
    <property type="molecule type" value="Genomic_DNA"/>
</dbReference>
<evidence type="ECO:0000313" key="4">
    <source>
        <dbReference type="Proteomes" id="UP000247233"/>
    </source>
</evidence>
<dbReference type="GO" id="GO:0016747">
    <property type="term" value="F:acyltransferase activity, transferring groups other than amino-acyl groups"/>
    <property type="evidence" value="ECO:0007669"/>
    <property type="project" value="InterPro"/>
</dbReference>
<feature type="transmembrane region" description="Helical" evidence="1">
    <location>
        <begin position="186"/>
        <end position="203"/>
    </location>
</feature>
<dbReference type="InterPro" id="IPR050879">
    <property type="entry name" value="Acyltransferase_3"/>
</dbReference>
<sequence length="360" mass="40766">MPPPPRTTYLDGLRGIAATIVTTNHFFMGGLLDHAFRSYWASPPSANRHLIQLPPIRLLFAAHAMVPLFFVISGYAISINLLHARNTHPHTLLKSLSSSLTRRGLRIYLPVILLATLSQLIYYLGLYHWPFADDIVWGRRPLTAPGFHLTYLLRYLLDIVNVVQFHHNPGLNGQLWTMPMEYRGSCVVYLVVSLCFLFGLHLLCLGDDGSLTPGYQFLGYVQSPRWDDEWAILSKSWKSLGAVLLVYAVDCSPVLQRPLNARLSQYLGRISFSLYLVHQSVYHVARDPVRNMIWWMLAGSEYPVSMEEARMAGMPFVLSWVGTAVVVGALVLYVAGLWTRWVDVRCVRAARGVERWLTGQ</sequence>
<dbReference type="InterPro" id="IPR002656">
    <property type="entry name" value="Acyl_transf_3_dom"/>
</dbReference>
<keyword evidence="1" id="KW-1133">Transmembrane helix</keyword>
<protein>
    <recommendedName>
        <fullName evidence="2">Acyltransferase 3 domain-containing protein</fullName>
    </recommendedName>
</protein>
<keyword evidence="1" id="KW-0812">Transmembrane</keyword>
<evidence type="ECO:0000256" key="1">
    <source>
        <dbReference type="SAM" id="Phobius"/>
    </source>
</evidence>
<keyword evidence="4" id="KW-1185">Reference proteome</keyword>
<dbReference type="PANTHER" id="PTHR23028">
    <property type="entry name" value="ACETYLTRANSFERASE"/>
    <property type="match status" value="1"/>
</dbReference>
<feature type="transmembrane region" description="Helical" evidence="1">
    <location>
        <begin position="146"/>
        <end position="165"/>
    </location>
</feature>
<dbReference type="AlphaFoldDB" id="A0A317W5I0"/>
<name>A0A317W5I0_9EURO</name>
<dbReference type="STRING" id="1448321.A0A317W5I0"/>
<keyword evidence="1" id="KW-0472">Membrane</keyword>
<dbReference type="PANTHER" id="PTHR23028:SF134">
    <property type="entry name" value="PUTATIVE (AFU_ORTHOLOGUE AFUA_4G08520)-RELATED"/>
    <property type="match status" value="1"/>
</dbReference>
<dbReference type="RefSeq" id="XP_025398885.1">
    <property type="nucleotide sequence ID" value="XM_025548083.1"/>
</dbReference>
<dbReference type="GeneID" id="37070320"/>
<evidence type="ECO:0000259" key="2">
    <source>
        <dbReference type="Pfam" id="PF01757"/>
    </source>
</evidence>
<dbReference type="Proteomes" id="UP000247233">
    <property type="component" value="Unassembled WGS sequence"/>
</dbReference>
<gene>
    <name evidence="3" type="ORF">BO70DRAFT_429609</name>
</gene>
<feature type="transmembrane region" description="Helical" evidence="1">
    <location>
        <begin position="58"/>
        <end position="84"/>
    </location>
</feature>
<dbReference type="VEuPathDB" id="FungiDB:BO70DRAFT_429609"/>
<feature type="transmembrane region" description="Helical" evidence="1">
    <location>
        <begin position="316"/>
        <end position="338"/>
    </location>
</feature>
<feature type="transmembrane region" description="Helical" evidence="1">
    <location>
        <begin position="105"/>
        <end position="126"/>
    </location>
</feature>